<comment type="subcellular location">
    <subcellularLocation>
        <location evidence="2 9">Nucleus</location>
        <location evidence="2 9">Nucleolus</location>
    </subcellularLocation>
</comment>
<dbReference type="GeneID" id="579025"/>
<evidence type="ECO:0000313" key="12">
    <source>
        <dbReference type="Proteomes" id="UP000007110"/>
    </source>
</evidence>
<reference evidence="12" key="1">
    <citation type="submission" date="2015-02" db="EMBL/GenBank/DDBJ databases">
        <title>Genome sequencing for Strongylocentrotus purpuratus.</title>
        <authorList>
            <person name="Murali S."/>
            <person name="Liu Y."/>
            <person name="Vee V."/>
            <person name="English A."/>
            <person name="Wang M."/>
            <person name="Skinner E."/>
            <person name="Han Y."/>
            <person name="Muzny D.M."/>
            <person name="Worley K.C."/>
            <person name="Gibbs R.A."/>
        </authorList>
    </citation>
    <scope>NUCLEOTIDE SEQUENCE</scope>
</reference>
<evidence type="ECO:0000256" key="8">
    <source>
        <dbReference type="ARBA" id="ARBA00046486"/>
    </source>
</evidence>
<dbReference type="GO" id="GO:0001682">
    <property type="term" value="P:tRNA 5'-leader removal"/>
    <property type="evidence" value="ECO:0007669"/>
    <property type="project" value="InterPro"/>
</dbReference>
<dbReference type="EnsemblMetazoa" id="XM_030979624">
    <property type="protein sequence ID" value="XP_030835484"/>
    <property type="gene ID" value="LOC579025"/>
</dbReference>
<dbReference type="Gene3D" id="2.30.30.210">
    <property type="entry name" value="Ribonuclease P/MRP, subunit p29"/>
    <property type="match status" value="1"/>
</dbReference>
<keyword evidence="7 9" id="KW-0539">Nucleus</keyword>
<dbReference type="InterPro" id="IPR016848">
    <property type="entry name" value="RNase_P/MRP_Rpp29-subunit"/>
</dbReference>
<name>A0A7M7SVZ9_STRPU</name>
<dbReference type="KEGG" id="spu:579025"/>
<dbReference type="InParanoid" id="A0A7M7SVZ9"/>
<dbReference type="FunFam" id="2.30.30.210:FF:000001">
    <property type="entry name" value="Ribonuclease P protein subunit p29"/>
    <property type="match status" value="1"/>
</dbReference>
<evidence type="ECO:0000256" key="4">
    <source>
        <dbReference type="ARBA" id="ARBA00016225"/>
    </source>
</evidence>
<dbReference type="Pfam" id="PF01868">
    <property type="entry name" value="RNase_P-MRP_p29"/>
    <property type="match status" value="1"/>
</dbReference>
<protein>
    <recommendedName>
        <fullName evidence="4 9">Ribonuclease P protein subunit p29</fullName>
    </recommendedName>
</protein>
<dbReference type="InterPro" id="IPR023534">
    <property type="entry name" value="Rof/RNase_P-like"/>
</dbReference>
<feature type="compositionally biased region" description="Basic residues" evidence="10">
    <location>
        <begin position="75"/>
        <end position="86"/>
    </location>
</feature>
<sequence>MAAEEIQKERREDGTSMWLYKGLPPDVGEDETLVQSTSNPQKFISSFMKRHTPENRSSEVQRILKHQDVIMDGIKKKKKKQKGKKGGVKEGRGGIPQGRGKKRLSYREKRKLKLFDIPEDQQRYELFEPLHQLWLDYMREAVLAHNPEMKNKNMLESRLLKCELHGCILTVTRSKCPAYVGISGILLQETRNTFKVITKENKMKTIPKSQCWFMFTIDQYAITIYGQHFCQRSSMRAAKKFKAKTTIEL</sequence>
<dbReference type="InterPro" id="IPR002730">
    <property type="entry name" value="Rpp29/RNP1"/>
</dbReference>
<proteinExistence type="inferred from homology"/>
<dbReference type="EnsemblMetazoa" id="XM_030979625">
    <property type="protein sequence ID" value="XP_030835485"/>
    <property type="gene ID" value="LOC579025"/>
</dbReference>
<dbReference type="Proteomes" id="UP000007110">
    <property type="component" value="Unassembled WGS sequence"/>
</dbReference>
<dbReference type="RefSeq" id="XP_030835485.1">
    <property type="nucleotide sequence ID" value="XM_030979625.1"/>
</dbReference>
<evidence type="ECO:0000256" key="10">
    <source>
        <dbReference type="SAM" id="MobiDB-lite"/>
    </source>
</evidence>
<dbReference type="OrthoDB" id="124041at2759"/>
<feature type="region of interest" description="Disordered" evidence="10">
    <location>
        <begin position="74"/>
        <end position="103"/>
    </location>
</feature>
<comment type="similarity">
    <text evidence="3">Belongs to the eukaryotic/archaeal RNase P protein component 1 family.</text>
</comment>
<dbReference type="GO" id="GO:0006364">
    <property type="term" value="P:rRNA processing"/>
    <property type="evidence" value="ECO:0000318"/>
    <property type="project" value="GO_Central"/>
</dbReference>
<accession>A0A7M7SVZ9</accession>
<evidence type="ECO:0000256" key="9">
    <source>
        <dbReference type="PIRNR" id="PIRNR027081"/>
    </source>
</evidence>
<evidence type="ECO:0000256" key="6">
    <source>
        <dbReference type="ARBA" id="ARBA00022694"/>
    </source>
</evidence>
<dbReference type="CTD" id="10775"/>
<dbReference type="GO" id="GO:0033204">
    <property type="term" value="F:ribonuclease P RNA binding"/>
    <property type="evidence" value="ECO:0000318"/>
    <property type="project" value="GO_Central"/>
</dbReference>
<evidence type="ECO:0000256" key="5">
    <source>
        <dbReference type="ARBA" id="ARBA00022553"/>
    </source>
</evidence>
<evidence type="ECO:0000256" key="2">
    <source>
        <dbReference type="ARBA" id="ARBA00004604"/>
    </source>
</evidence>
<dbReference type="SUPFAM" id="SSF101744">
    <property type="entry name" value="Rof/RNase P subunit-like"/>
    <property type="match status" value="1"/>
</dbReference>
<dbReference type="InterPro" id="IPR036980">
    <property type="entry name" value="RNase_P/MRP_Rpp29_sf"/>
</dbReference>
<evidence type="ECO:0000256" key="1">
    <source>
        <dbReference type="ARBA" id="ARBA00002435"/>
    </source>
</evidence>
<dbReference type="PANTHER" id="PTHR13348">
    <property type="entry name" value="RIBONUCLEASE P SUBUNIT P29"/>
    <property type="match status" value="1"/>
</dbReference>
<evidence type="ECO:0000313" key="11">
    <source>
        <dbReference type="EnsemblMetazoa" id="XP_030835485"/>
    </source>
</evidence>
<comment type="function">
    <text evidence="1 9">Component of ribonuclease P, a ribonucleoprotein complex that generates mature tRNA molecules by cleaving their 5'-ends.</text>
</comment>
<dbReference type="EnsemblMetazoa" id="XM_030979627">
    <property type="protein sequence ID" value="XP_030835487"/>
    <property type="gene ID" value="LOC579025"/>
</dbReference>
<dbReference type="SMART" id="SM00538">
    <property type="entry name" value="POP4"/>
    <property type="match status" value="1"/>
</dbReference>
<keyword evidence="12" id="KW-1185">Reference proteome</keyword>
<evidence type="ECO:0000256" key="3">
    <source>
        <dbReference type="ARBA" id="ARBA00006181"/>
    </source>
</evidence>
<organism evidence="11 12">
    <name type="scientific">Strongylocentrotus purpuratus</name>
    <name type="common">Purple sea urchin</name>
    <dbReference type="NCBI Taxonomy" id="7668"/>
    <lineage>
        <taxon>Eukaryota</taxon>
        <taxon>Metazoa</taxon>
        <taxon>Echinodermata</taxon>
        <taxon>Eleutherozoa</taxon>
        <taxon>Echinozoa</taxon>
        <taxon>Echinoidea</taxon>
        <taxon>Euechinoidea</taxon>
        <taxon>Echinacea</taxon>
        <taxon>Camarodonta</taxon>
        <taxon>Echinidea</taxon>
        <taxon>Strongylocentrotidae</taxon>
        <taxon>Strongylocentrotus</taxon>
    </lineage>
</organism>
<dbReference type="PANTHER" id="PTHR13348:SF0">
    <property type="entry name" value="RIBONUCLEASE P PROTEIN SUBUNIT P29"/>
    <property type="match status" value="1"/>
</dbReference>
<dbReference type="OMA" id="QIRCTHT"/>
<dbReference type="RefSeq" id="XP_030835487.1">
    <property type="nucleotide sequence ID" value="XM_030979627.1"/>
</dbReference>
<dbReference type="RefSeq" id="XP_030835484.1">
    <property type="nucleotide sequence ID" value="XM_030979624.1"/>
</dbReference>
<keyword evidence="6 9" id="KW-0819">tRNA processing</keyword>
<dbReference type="PIRSF" id="PIRSF027081">
    <property type="entry name" value="RNase_P/MRP_p29_subunit"/>
    <property type="match status" value="1"/>
</dbReference>
<evidence type="ECO:0000256" key="7">
    <source>
        <dbReference type="ARBA" id="ARBA00023242"/>
    </source>
</evidence>
<reference evidence="11" key="2">
    <citation type="submission" date="2021-01" db="UniProtKB">
        <authorList>
            <consortium name="EnsemblMetazoa"/>
        </authorList>
    </citation>
    <scope>IDENTIFICATION</scope>
</reference>
<dbReference type="GO" id="GO:0030677">
    <property type="term" value="C:ribonuclease P complex"/>
    <property type="evidence" value="ECO:0000318"/>
    <property type="project" value="GO_Central"/>
</dbReference>
<keyword evidence="5" id="KW-0597">Phosphoprotein</keyword>
<dbReference type="AlphaFoldDB" id="A0A7M7SVZ9"/>
<dbReference type="GO" id="GO:0000172">
    <property type="term" value="C:ribonuclease MRP complex"/>
    <property type="evidence" value="ECO:0000318"/>
    <property type="project" value="GO_Central"/>
</dbReference>
<dbReference type="GO" id="GO:0005730">
    <property type="term" value="C:nucleolus"/>
    <property type="evidence" value="ECO:0007669"/>
    <property type="project" value="UniProtKB-SubCell"/>
</dbReference>
<comment type="subunit">
    <text evidence="8">Component of nuclear RNase P and RNase MRP ribonucleoproteins. RNase P consists of a catalytic RNA moiety and 10 different protein chains; POP1, POP4, POP5, POP7, RPP14, RPP21, RPP25, RPP30, RPP38 and RPP40. Within the RNase P complex, POP1, POP7 and RPP25 form the 'finger' subcomplex, POP5, RPP14, RPP40 and homodimeric RPP30 form the 'palm' subcomplex, and RPP21, POP4 and RPP38 form the 'wrist' subcomplex. All subunits of the RNase P complex interact with the catalytic RNA. Several subunits of RNase P are also part of the RNase MRP complex. RNase MRP consists of a catalytic RNA moiety and about 8 protein subunits; POP1, POP7, RPP25, RPP30, RPP38, RPP40 and possibly also POP4 and POP5.</text>
</comment>